<dbReference type="GO" id="GO:0008168">
    <property type="term" value="F:methyltransferase activity"/>
    <property type="evidence" value="ECO:0007669"/>
    <property type="project" value="UniProtKB-KW"/>
</dbReference>
<accession>A0A7M2X1M3</accession>
<gene>
    <name evidence="1" type="ORF">IPV69_04560</name>
</gene>
<keyword evidence="1" id="KW-0489">Methyltransferase</keyword>
<protein>
    <submittedName>
        <fullName evidence="1">Class I SAM-dependent methyltransferase</fullName>
    </submittedName>
</protein>
<dbReference type="GO" id="GO:0032259">
    <property type="term" value="P:methylation"/>
    <property type="evidence" value="ECO:0007669"/>
    <property type="project" value="UniProtKB-KW"/>
</dbReference>
<dbReference type="KEGG" id="hbs:IPV69_04560"/>
<sequence length="159" mass="17112">MSTPSGSTAVEIGSHLGASACFLAAGLREVNGVLYCVDTWNNDAMGSEPTIDTYATFTDNIKDLVDIIRPVRMNSAHISREDLPKSLELVFIDGDHEYSAAAKDVEVTAWRVRPGGVMVFHDSVGTTGVGRAIGELLATGNWVLAGQVHLTTWLRRVPN</sequence>
<proteinExistence type="predicted"/>
<dbReference type="InterPro" id="IPR029063">
    <property type="entry name" value="SAM-dependent_MTases_sf"/>
</dbReference>
<dbReference type="AlphaFoldDB" id="A0A7M2X1M3"/>
<dbReference type="Pfam" id="PF13578">
    <property type="entry name" value="Methyltransf_24"/>
    <property type="match status" value="1"/>
</dbReference>
<dbReference type="SUPFAM" id="SSF53335">
    <property type="entry name" value="S-adenosyl-L-methionine-dependent methyltransferases"/>
    <property type="match status" value="1"/>
</dbReference>
<keyword evidence="1" id="KW-0808">Transferase</keyword>
<evidence type="ECO:0000313" key="2">
    <source>
        <dbReference type="Proteomes" id="UP000593765"/>
    </source>
</evidence>
<dbReference type="Proteomes" id="UP000593765">
    <property type="component" value="Chromosome"/>
</dbReference>
<evidence type="ECO:0000313" key="1">
    <source>
        <dbReference type="EMBL" id="QOV90640.1"/>
    </source>
</evidence>
<organism evidence="1 2">
    <name type="scientific">Humisphaera borealis</name>
    <dbReference type="NCBI Taxonomy" id="2807512"/>
    <lineage>
        <taxon>Bacteria</taxon>
        <taxon>Pseudomonadati</taxon>
        <taxon>Planctomycetota</taxon>
        <taxon>Phycisphaerae</taxon>
        <taxon>Tepidisphaerales</taxon>
        <taxon>Tepidisphaeraceae</taxon>
        <taxon>Humisphaera</taxon>
    </lineage>
</organism>
<name>A0A7M2X1M3_9BACT</name>
<dbReference type="EMBL" id="CP063458">
    <property type="protein sequence ID" value="QOV90640.1"/>
    <property type="molecule type" value="Genomic_DNA"/>
</dbReference>
<keyword evidence="2" id="KW-1185">Reference proteome</keyword>
<reference evidence="1 2" key="1">
    <citation type="submission" date="2020-10" db="EMBL/GenBank/DDBJ databases">
        <title>Wide distribution of Phycisphaera-like planctomycetes from WD2101 soil group in peatlands and genome analysis of the first cultivated representative.</title>
        <authorList>
            <person name="Dedysh S.N."/>
            <person name="Beletsky A.V."/>
            <person name="Ivanova A."/>
            <person name="Kulichevskaya I.S."/>
            <person name="Suzina N.E."/>
            <person name="Philippov D.A."/>
            <person name="Rakitin A.L."/>
            <person name="Mardanov A.V."/>
            <person name="Ravin N.V."/>
        </authorList>
    </citation>
    <scope>NUCLEOTIDE SEQUENCE [LARGE SCALE GENOMIC DNA]</scope>
    <source>
        <strain evidence="1 2">M1803</strain>
    </source>
</reference>
<dbReference type="Gene3D" id="3.40.50.150">
    <property type="entry name" value="Vaccinia Virus protein VP39"/>
    <property type="match status" value="1"/>
</dbReference>